<name>A0ABP0N0K1_9DINO</name>
<evidence type="ECO:0000313" key="2">
    <source>
        <dbReference type="Proteomes" id="UP001642464"/>
    </source>
</evidence>
<comment type="caution">
    <text evidence="1">The sequence shown here is derived from an EMBL/GenBank/DDBJ whole genome shotgun (WGS) entry which is preliminary data.</text>
</comment>
<keyword evidence="2" id="KW-1185">Reference proteome</keyword>
<reference evidence="1 2" key="1">
    <citation type="submission" date="2024-02" db="EMBL/GenBank/DDBJ databases">
        <authorList>
            <person name="Chen Y."/>
            <person name="Shah S."/>
            <person name="Dougan E. K."/>
            <person name="Thang M."/>
            <person name="Chan C."/>
        </authorList>
    </citation>
    <scope>NUCLEOTIDE SEQUENCE [LARGE SCALE GENOMIC DNA]</scope>
</reference>
<gene>
    <name evidence="1" type="ORF">SCF082_LOCUS30623</name>
</gene>
<organism evidence="1 2">
    <name type="scientific">Durusdinium trenchii</name>
    <dbReference type="NCBI Taxonomy" id="1381693"/>
    <lineage>
        <taxon>Eukaryota</taxon>
        <taxon>Sar</taxon>
        <taxon>Alveolata</taxon>
        <taxon>Dinophyceae</taxon>
        <taxon>Suessiales</taxon>
        <taxon>Symbiodiniaceae</taxon>
        <taxon>Durusdinium</taxon>
    </lineage>
</organism>
<protein>
    <submittedName>
        <fullName evidence="1">Uncharacterized protein</fullName>
    </submittedName>
</protein>
<dbReference type="EMBL" id="CAXAMM010025446">
    <property type="protein sequence ID" value="CAK9056958.1"/>
    <property type="molecule type" value="Genomic_DNA"/>
</dbReference>
<sequence>MSGHADELVESNFALDSEEQELRARLKAVDQKLDQPSCASTQPQPLALAADGKMPPKAVKSGQIASPPILSHLQSESLLRRPVTILEKSLVLLDPLHNCRQKLPSLRWNAQKDAWTFYVETEVKGHSKIVAKLNTCYSELDDVSEKISEANSAGIVDGFSPESGTVIPKAQPAAKSHPRAPNAKQAAKAAPACRLGSVARAAVADGAYVQSLQDASKVHPAHGERDAHRIFQKYWLSLRVQDMVKYLLQKHPENLLGGECLVEGPRRCQEFWDMFEAYQPNHAVYIHHKDHSRVIPVCVHGDKGRTLKKSPVACYSWEAVWGLPAHLRNSPEEGHLKKRTHDKYDTGRLGLLCCERPAWEETDEAAAACTIKRRRLSGNADEKIQAHNSLGHSFLTHFLFTAVPHSVYSADSTAVLGGVLKEMAQNLCSLFWDGVEVNSQRYHVALVGVKGDAEFHVEAAELLRSFYTVGTVNNLLMCPECHADDNFSDVSDRPVWLGSVGQSVPWDPASPPPLAVVPFSADGEYPAFLYKRDMFHIIKHGVGREACASILLMLAYNSYFDSPGDLRNLPERLSRGFRRFKLWCQTENKTTSLKNFTRANLHYTKAIAFPFLGGKGADVTLVLMFLDFFLGLCLLEPNDGDRQLLSAMLHLVRSTLSFLGVMHSHDLFLPLGCCGFMWKEGLKALRSYSFCAKLAMQSQRRLFCLRPKFHYWAHTVFELRNSYHNNNPWTLNPAIFNCEQNEDFIGRIARISRHVSPRLPIQRTLQRYGVAFASRLRKMYRTNRKK</sequence>
<evidence type="ECO:0000313" key="1">
    <source>
        <dbReference type="EMBL" id="CAK9056958.1"/>
    </source>
</evidence>
<dbReference type="Proteomes" id="UP001642464">
    <property type="component" value="Unassembled WGS sequence"/>
</dbReference>
<accession>A0ABP0N0K1</accession>
<proteinExistence type="predicted"/>